<dbReference type="OrthoDB" id="9782155at2"/>
<sequence>MVRALVLDDGDQPRFAELSEDDLKDRLPDGEVTVRVEASTLNYKDGMVVKGLGKLVKQYPHVPGIDFAGEVVDSQHPGYSPGDRVICTGWGVGERYWGGFADTARVKGDWLVPLPENLTPWRAMALGTAGLTAMLAVMKLEDHGMHPDQAEPVLVTGAAGGVGSIATSVLSGLGYEVAALTGRAEVHDYLRGLGASQIVDRSELAEGKAKPLETQRWGACVDAVGGSILARVLSQLVYGGSVASVGLAGGAELNTTVMPFLLRGVNLLGIDSVMCPYARRVTAWKRLSHEMSMRTLDELSHEIGLSEVPEEAGRILQGQVRGRTVIDPTR</sequence>
<dbReference type="Pfam" id="PF00107">
    <property type="entry name" value="ADH_zinc_N"/>
    <property type="match status" value="1"/>
</dbReference>
<dbReference type="InterPro" id="IPR011032">
    <property type="entry name" value="GroES-like_sf"/>
</dbReference>
<dbReference type="SUPFAM" id="SSF50129">
    <property type="entry name" value="GroES-like"/>
    <property type="match status" value="1"/>
</dbReference>
<name>A0A1G7LD47_9PROT</name>
<dbReference type="CDD" id="cd08288">
    <property type="entry name" value="MDR_yhdh"/>
    <property type="match status" value="1"/>
</dbReference>
<dbReference type="Gene3D" id="3.40.50.720">
    <property type="entry name" value="NAD(P)-binding Rossmann-like Domain"/>
    <property type="match status" value="1"/>
</dbReference>
<dbReference type="Gene3D" id="3.90.180.10">
    <property type="entry name" value="Medium-chain alcohol dehydrogenases, catalytic domain"/>
    <property type="match status" value="1"/>
</dbReference>
<dbReference type="PANTHER" id="PTHR43677">
    <property type="entry name" value="SHORT-CHAIN DEHYDROGENASE/REDUCTASE"/>
    <property type="match status" value="1"/>
</dbReference>
<dbReference type="InterPro" id="IPR036291">
    <property type="entry name" value="NAD(P)-bd_dom_sf"/>
</dbReference>
<dbReference type="STRING" id="1082479.SAMN05216241_101208"/>
<evidence type="ECO:0000313" key="2">
    <source>
        <dbReference type="EMBL" id="SDF47492.1"/>
    </source>
</evidence>
<dbReference type="InterPro" id="IPR014188">
    <property type="entry name" value="Acrylyl-CoA_reductase_AcuI"/>
</dbReference>
<dbReference type="InterPro" id="IPR013149">
    <property type="entry name" value="ADH-like_C"/>
</dbReference>
<organism evidence="2 3">
    <name type="scientific">Limimonas halophila</name>
    <dbReference type="NCBI Taxonomy" id="1082479"/>
    <lineage>
        <taxon>Bacteria</taxon>
        <taxon>Pseudomonadati</taxon>
        <taxon>Pseudomonadota</taxon>
        <taxon>Alphaproteobacteria</taxon>
        <taxon>Rhodospirillales</taxon>
        <taxon>Rhodovibrionaceae</taxon>
        <taxon>Limimonas</taxon>
    </lineage>
</organism>
<proteinExistence type="predicted"/>
<dbReference type="AlphaFoldDB" id="A0A1G7LD47"/>
<dbReference type="Pfam" id="PF08240">
    <property type="entry name" value="ADH_N"/>
    <property type="match status" value="1"/>
</dbReference>
<dbReference type="GO" id="GO:0043957">
    <property type="term" value="F:acryloyl-CoA reductase (NADPH) activity"/>
    <property type="evidence" value="ECO:0007669"/>
    <property type="project" value="TreeGrafter"/>
</dbReference>
<reference evidence="2 3" key="1">
    <citation type="submission" date="2016-10" db="EMBL/GenBank/DDBJ databases">
        <authorList>
            <person name="de Groot N.N."/>
        </authorList>
    </citation>
    <scope>NUCLEOTIDE SEQUENCE [LARGE SCALE GENOMIC DNA]</scope>
    <source>
        <strain evidence="2 3">DSM 25584</strain>
    </source>
</reference>
<evidence type="ECO:0000259" key="1">
    <source>
        <dbReference type="SMART" id="SM00829"/>
    </source>
</evidence>
<protein>
    <submittedName>
        <fullName evidence="2">Acrylyl-CoA reductase (NADPH)</fullName>
    </submittedName>
</protein>
<dbReference type="NCBIfam" id="TIGR02823">
    <property type="entry name" value="oxido_YhdH"/>
    <property type="match status" value="1"/>
</dbReference>
<accession>A0A1G7LD47</accession>
<feature type="domain" description="Enoyl reductase (ER)" evidence="1">
    <location>
        <begin position="10"/>
        <end position="326"/>
    </location>
</feature>
<dbReference type="SMART" id="SM00829">
    <property type="entry name" value="PKS_ER"/>
    <property type="match status" value="1"/>
</dbReference>
<dbReference type="InterPro" id="IPR020843">
    <property type="entry name" value="ER"/>
</dbReference>
<keyword evidence="3" id="KW-1185">Reference proteome</keyword>
<dbReference type="InterPro" id="IPR013154">
    <property type="entry name" value="ADH-like_N"/>
</dbReference>
<dbReference type="PANTHER" id="PTHR43677:SF1">
    <property type="entry name" value="ACRYLYL-COA REDUCTASE ACUI-RELATED"/>
    <property type="match status" value="1"/>
</dbReference>
<gene>
    <name evidence="2" type="ORF">SAMN05216241_101208</name>
</gene>
<dbReference type="Proteomes" id="UP000199415">
    <property type="component" value="Unassembled WGS sequence"/>
</dbReference>
<dbReference type="SUPFAM" id="SSF51735">
    <property type="entry name" value="NAD(P)-binding Rossmann-fold domains"/>
    <property type="match status" value="1"/>
</dbReference>
<dbReference type="RefSeq" id="WP_090018258.1">
    <property type="nucleotide sequence ID" value="NZ_FNCE01000001.1"/>
</dbReference>
<dbReference type="EMBL" id="FNCE01000001">
    <property type="protein sequence ID" value="SDF47492.1"/>
    <property type="molecule type" value="Genomic_DNA"/>
</dbReference>
<dbReference type="InterPro" id="IPR051397">
    <property type="entry name" value="Zn-ADH-like_protein"/>
</dbReference>
<evidence type="ECO:0000313" key="3">
    <source>
        <dbReference type="Proteomes" id="UP000199415"/>
    </source>
</evidence>